<dbReference type="Pfam" id="PF04515">
    <property type="entry name" value="Choline_transpo"/>
    <property type="match status" value="1"/>
</dbReference>
<keyword evidence="6" id="KW-0325">Glycoprotein</keyword>
<feature type="compositionally biased region" description="Polar residues" evidence="7">
    <location>
        <begin position="332"/>
        <end position="348"/>
    </location>
</feature>
<feature type="transmembrane region" description="Helical" evidence="8">
    <location>
        <begin position="689"/>
        <end position="709"/>
    </location>
</feature>
<feature type="transmembrane region" description="Helical" evidence="8">
    <location>
        <begin position="784"/>
        <end position="805"/>
    </location>
</feature>
<feature type="transmembrane region" description="Helical" evidence="8">
    <location>
        <begin position="989"/>
        <end position="1012"/>
    </location>
</feature>
<feature type="transmembrane region" description="Helical" evidence="8">
    <location>
        <begin position="542"/>
        <end position="565"/>
    </location>
</feature>
<evidence type="ECO:0000256" key="7">
    <source>
        <dbReference type="SAM" id="MobiDB-lite"/>
    </source>
</evidence>
<feature type="region of interest" description="Disordered" evidence="7">
    <location>
        <begin position="1"/>
        <end position="71"/>
    </location>
</feature>
<feature type="region of interest" description="Disordered" evidence="7">
    <location>
        <begin position="311"/>
        <end position="350"/>
    </location>
</feature>
<feature type="transmembrane region" description="Helical" evidence="8">
    <location>
        <begin position="948"/>
        <end position="977"/>
    </location>
</feature>
<dbReference type="InterPro" id="IPR007603">
    <property type="entry name" value="Choline_transptr-like"/>
</dbReference>
<evidence type="ECO:0000256" key="2">
    <source>
        <dbReference type="ARBA" id="ARBA00007168"/>
    </source>
</evidence>
<dbReference type="EMBL" id="LN714494">
    <property type="protein sequence ID" value="CEL72783.1"/>
    <property type="molecule type" value="Genomic_DNA"/>
</dbReference>
<feature type="transmembrane region" description="Helical" evidence="8">
    <location>
        <begin position="848"/>
        <end position="870"/>
    </location>
</feature>
<feature type="transmembrane region" description="Helical" evidence="8">
    <location>
        <begin position="734"/>
        <end position="763"/>
    </location>
</feature>
<name>A0A0F7UXN3_TOXGV</name>
<evidence type="ECO:0000256" key="3">
    <source>
        <dbReference type="ARBA" id="ARBA00022692"/>
    </source>
</evidence>
<dbReference type="PANTHER" id="PTHR12385">
    <property type="entry name" value="CHOLINE TRANSPORTER-LIKE (SLC FAMILY 44)"/>
    <property type="match status" value="1"/>
</dbReference>
<keyword evidence="5 8" id="KW-0472">Membrane</keyword>
<dbReference type="AlphaFoldDB" id="A0A0F7UXN3"/>
<evidence type="ECO:0000313" key="9">
    <source>
        <dbReference type="EMBL" id="CEL72783.1"/>
    </source>
</evidence>
<gene>
    <name evidence="9" type="ORF">BN1205_035230</name>
</gene>
<dbReference type="PANTHER" id="PTHR12385:SF14">
    <property type="entry name" value="CHOLINE TRANSPORTER-LIKE 2"/>
    <property type="match status" value="1"/>
</dbReference>
<proteinExistence type="inferred from homology"/>
<accession>A0A0F7UXN3</accession>
<evidence type="ECO:0000256" key="1">
    <source>
        <dbReference type="ARBA" id="ARBA00004141"/>
    </source>
</evidence>
<evidence type="ECO:0000256" key="5">
    <source>
        <dbReference type="ARBA" id="ARBA00023136"/>
    </source>
</evidence>
<keyword evidence="3 8" id="KW-0812">Transmembrane</keyword>
<evidence type="ECO:0000256" key="8">
    <source>
        <dbReference type="SAM" id="Phobius"/>
    </source>
</evidence>
<protein>
    <submittedName>
        <fullName evidence="9">Choline transporter-like protein 2</fullName>
    </submittedName>
</protein>
<comment type="subcellular location">
    <subcellularLocation>
        <location evidence="1">Membrane</location>
        <topology evidence="1">Multi-pass membrane protein</topology>
    </subcellularLocation>
</comment>
<comment type="similarity">
    <text evidence="2">Belongs to the CTL (choline transporter-like) family.</text>
</comment>
<evidence type="ECO:0000256" key="4">
    <source>
        <dbReference type="ARBA" id="ARBA00022989"/>
    </source>
</evidence>
<organism evidence="9">
    <name type="scientific">Toxoplasma gondii (strain ATCC 50861 / VEG)</name>
    <dbReference type="NCBI Taxonomy" id="432359"/>
    <lineage>
        <taxon>Eukaryota</taxon>
        <taxon>Sar</taxon>
        <taxon>Alveolata</taxon>
        <taxon>Apicomplexa</taxon>
        <taxon>Conoidasida</taxon>
        <taxon>Coccidia</taxon>
        <taxon>Eucoccidiorida</taxon>
        <taxon>Eimeriorina</taxon>
        <taxon>Sarcocystidae</taxon>
        <taxon>Toxoplasma</taxon>
    </lineage>
</organism>
<dbReference type="GO" id="GO:0016020">
    <property type="term" value="C:membrane"/>
    <property type="evidence" value="ECO:0007669"/>
    <property type="project" value="UniProtKB-SubCell"/>
</dbReference>
<feature type="compositionally biased region" description="Basic and acidic residues" evidence="7">
    <location>
        <begin position="39"/>
        <end position="60"/>
    </location>
</feature>
<sequence>MSFSSYAADASLGRDRGRAEGPGAQGFKERSSLSPSGAGDRRLSGSSEGERASDRVDDGRSSPAPAVPAANCSSSLQPSIYWNTASLSSRASGRLPYSAVSSSTADAHAAFSGVSSSSMSSSQWLPGEAGENPFSAACNTQEWSHVTDVGHSPRLPRDVDLLGASVHTLAASTCYDGASSALFYPNIRLSSGPAQGSNPFAAPVGTEGDRSRWRDRDQAFGVAPRVDALRGYTGNMSRPRVLGETAYDPHAYFAQDETTEIHSPAESESRGSYQPPRLSAFTASASSAPLRMSEGVSLSRGTAAYASSVSSRSRLASTPARESAPGGLFPQETPSESSMRHTSTSDSTQRLRRLASASEEFPDWCVSWEHPFLKRSPLDVSRGPLPRRRCTDLFFFVLLLCCWTACAAALLLRLAPSASPLARLSAGIDWTGRVCGYDPGVEDFPLVYWPAKKQPETPIDQELSACSILPVCTKRCPVSFSSEREKGVCPPDTEAAGLCTWYSAGPAALLLRRYCLFVDADGKAQDHGLLSSWVRWVADVDLAWPLVLAAPAAALLLGYFFLWLLQKAAHAVVAGLVLLLEVLLLGAAYEFYCAYAASRALLLSSSFSPNTHPFDLSSPIDTAFVPLSSPAALPASSLPSSLPSSLSSSLPVSLPSSLSSLSSLSSSESLSKSAFVGLPLAVGSGAGNLFLMCLCCLAALLVAFFALFFRRELHVSTSVLTASATLLQQAPSKFLLLVPLAAATALASQGALVVAAVSHLAALGPIPTLPISACIPSLSPWVRLPLLSSSSVALLLALLFVALWTGAFLNAISRMIVSYFASAWYFMPRHMHGRRECLKAKAAEAVKVVFSYHLGSAALGGLILSSVQMLKLLFGWARYRAVRRNHSVFKRILCRVSNCVACLYTPVKFVTPTAFIFVALLGQPFLQASWTAIATLTRQDKTNPAATAFVWQIGWLLQLVGQLSISICVAWCTYTLLPMFPNTYSQLSSLWAPVFVAFVLSLYVASICMHVFGLAADTLLQAFLADREMSLQDGKYTAEHAPAALRTLDRYMLRTRPQGRLRRV</sequence>
<keyword evidence="4 8" id="KW-1133">Transmembrane helix</keyword>
<dbReference type="GO" id="GO:0022857">
    <property type="term" value="F:transmembrane transporter activity"/>
    <property type="evidence" value="ECO:0007669"/>
    <property type="project" value="InterPro"/>
</dbReference>
<feature type="transmembrane region" description="Helical" evidence="8">
    <location>
        <begin position="914"/>
        <end position="936"/>
    </location>
</feature>
<evidence type="ECO:0000256" key="6">
    <source>
        <dbReference type="ARBA" id="ARBA00023180"/>
    </source>
</evidence>
<feature type="transmembrane region" description="Helical" evidence="8">
    <location>
        <begin position="393"/>
        <end position="415"/>
    </location>
</feature>
<reference evidence="9" key="1">
    <citation type="journal article" date="2015" name="PLoS ONE">
        <title>Comprehensive Evaluation of Toxoplasma gondii VEG and Neospora caninum LIV Genomes with Tachyzoite Stage Transcriptome and Proteome Defines Novel Transcript Features.</title>
        <authorList>
            <person name="Ramaprasad A."/>
            <person name="Mourier T."/>
            <person name="Naeem R."/>
            <person name="Malas T.B."/>
            <person name="Moussa E."/>
            <person name="Panigrahi A."/>
            <person name="Vermont S.J."/>
            <person name="Otto T.D."/>
            <person name="Wastling J."/>
            <person name="Pain A."/>
        </authorList>
    </citation>
    <scope>NUCLEOTIDE SEQUENCE</scope>
    <source>
        <strain evidence="9">VEG</strain>
    </source>
</reference>
<feature type="transmembrane region" description="Helical" evidence="8">
    <location>
        <begin position="571"/>
        <end position="592"/>
    </location>
</feature>